<dbReference type="PANTHER" id="PTHR31930:SF3">
    <property type="entry name" value="GUSTATORY RECEPTOR-RELATED"/>
    <property type="match status" value="1"/>
</dbReference>
<accession>A0A2A2L7C0</accession>
<dbReference type="AlphaFoldDB" id="A0A2A2L7C0"/>
<keyword evidence="1" id="KW-1133">Transmembrane helix</keyword>
<feature type="transmembrane region" description="Helical" evidence="1">
    <location>
        <begin position="255"/>
        <end position="276"/>
    </location>
</feature>
<sequence length="404" mass="45734">MRMASLTPRELLGPFYTILRYSPYNLSSTSNDSNNNRIIKIFRLLLGIAVCAITFIRLAVSVTDASKQPLSAAWGKLNIMMFAVLYATSTSIVLCFWTRQRFFNEFCDDLTKVQQHRIHPINMSANSNRKCHIVALILSIVFACVWMATFILEFLDYCIEIRKGNSKFIETLYKFVLNPIVYPLAAISTPLITTIYYLINRSINNELQDFNADLKDAVITNRLQNDTSLLAQFNNRHQSLVEFILKSNRQLIKPLLFGPLACVLCSANAVFVASAFENEIPMRDVSIYFFWIPCSIVTGVFNLAPPGHTQALLREVKNILLSADLHQDNNSEVCQIFSAPGMSNFLQTYSLYKSMLRRCDIDTRLTVCGGAAYIDPAYTAKVFWIGPNVGSLMTIVKKLMFPDN</sequence>
<keyword evidence="1" id="KW-0812">Transmembrane</keyword>
<dbReference type="InterPro" id="IPR004950">
    <property type="entry name" value="DUF267_CAE_spp"/>
</dbReference>
<keyword evidence="3" id="KW-1185">Reference proteome</keyword>
<dbReference type="STRING" id="2018661.A0A2A2L7C0"/>
<organism evidence="2 3">
    <name type="scientific">Diploscapter pachys</name>
    <dbReference type="NCBI Taxonomy" id="2018661"/>
    <lineage>
        <taxon>Eukaryota</taxon>
        <taxon>Metazoa</taxon>
        <taxon>Ecdysozoa</taxon>
        <taxon>Nematoda</taxon>
        <taxon>Chromadorea</taxon>
        <taxon>Rhabditida</taxon>
        <taxon>Rhabditina</taxon>
        <taxon>Rhabditomorpha</taxon>
        <taxon>Rhabditoidea</taxon>
        <taxon>Rhabditidae</taxon>
        <taxon>Diploscapter</taxon>
    </lineage>
</organism>
<dbReference type="Proteomes" id="UP000218231">
    <property type="component" value="Unassembled WGS sequence"/>
</dbReference>
<reference evidence="2 3" key="1">
    <citation type="journal article" date="2017" name="Curr. Biol.">
        <title>Genome architecture and evolution of a unichromosomal asexual nematode.</title>
        <authorList>
            <person name="Fradin H."/>
            <person name="Zegar C."/>
            <person name="Gutwein M."/>
            <person name="Lucas J."/>
            <person name="Kovtun M."/>
            <person name="Corcoran D."/>
            <person name="Baugh L.R."/>
            <person name="Kiontke K."/>
            <person name="Gunsalus K."/>
            <person name="Fitch D.H."/>
            <person name="Piano F."/>
        </authorList>
    </citation>
    <scope>NUCLEOTIDE SEQUENCE [LARGE SCALE GENOMIC DNA]</scope>
    <source>
        <strain evidence="2">PF1309</strain>
    </source>
</reference>
<dbReference type="EMBL" id="LIAE01007076">
    <property type="protein sequence ID" value="PAV82166.1"/>
    <property type="molecule type" value="Genomic_DNA"/>
</dbReference>
<protein>
    <recommendedName>
        <fullName evidence="4">Gustatory receptor</fullName>
    </recommendedName>
</protein>
<proteinExistence type="predicted"/>
<evidence type="ECO:0000256" key="1">
    <source>
        <dbReference type="SAM" id="Phobius"/>
    </source>
</evidence>
<dbReference type="Pfam" id="PF03268">
    <property type="entry name" value="DUF267"/>
    <property type="match status" value="1"/>
</dbReference>
<feature type="transmembrane region" description="Helical" evidence="1">
    <location>
        <begin position="79"/>
        <end position="97"/>
    </location>
</feature>
<comment type="caution">
    <text evidence="2">The sequence shown here is derived from an EMBL/GenBank/DDBJ whole genome shotgun (WGS) entry which is preliminary data.</text>
</comment>
<evidence type="ECO:0000313" key="2">
    <source>
        <dbReference type="EMBL" id="PAV82166.1"/>
    </source>
</evidence>
<feature type="transmembrane region" description="Helical" evidence="1">
    <location>
        <begin position="175"/>
        <end position="199"/>
    </location>
</feature>
<dbReference type="PANTHER" id="PTHR31930">
    <property type="entry name" value="SERPENTINE RECEPTOR, CLASS R"/>
    <property type="match status" value="1"/>
</dbReference>
<gene>
    <name evidence="2" type="ORF">WR25_19255</name>
</gene>
<feature type="transmembrane region" description="Helical" evidence="1">
    <location>
        <begin position="288"/>
        <end position="304"/>
    </location>
</feature>
<keyword evidence="1" id="KW-0472">Membrane</keyword>
<evidence type="ECO:0000313" key="3">
    <source>
        <dbReference type="Proteomes" id="UP000218231"/>
    </source>
</evidence>
<evidence type="ECO:0008006" key="4">
    <source>
        <dbReference type="Google" id="ProtNLM"/>
    </source>
</evidence>
<feature type="transmembrane region" description="Helical" evidence="1">
    <location>
        <begin position="133"/>
        <end position="155"/>
    </location>
</feature>
<feature type="transmembrane region" description="Helical" evidence="1">
    <location>
        <begin position="41"/>
        <end position="59"/>
    </location>
</feature>
<name>A0A2A2L7C0_9BILA</name>